<dbReference type="InterPro" id="IPR051125">
    <property type="entry name" value="ABC-4/HrtB_transporter"/>
</dbReference>
<evidence type="ECO:0000259" key="12">
    <source>
        <dbReference type="Pfam" id="PF12704"/>
    </source>
</evidence>
<keyword evidence="7 10" id="KW-1133">Transmembrane helix</keyword>
<evidence type="ECO:0000256" key="9">
    <source>
        <dbReference type="ARBA" id="ARBA00024973"/>
    </source>
</evidence>
<feature type="transmembrane region" description="Helical" evidence="10">
    <location>
        <begin position="355"/>
        <end position="383"/>
    </location>
</feature>
<comment type="caution">
    <text evidence="13">The sequence shown here is derived from an EMBL/GenBank/DDBJ whole genome shotgun (WGS) entry which is preliminary data.</text>
</comment>
<feature type="domain" description="MacB-like periplasmic core" evidence="12">
    <location>
        <begin position="21"/>
        <end position="241"/>
    </location>
</feature>
<dbReference type="InterPro" id="IPR003838">
    <property type="entry name" value="ABC3_permease_C"/>
</dbReference>
<dbReference type="InterPro" id="IPR025857">
    <property type="entry name" value="MacB_PCD"/>
</dbReference>
<evidence type="ECO:0000256" key="10">
    <source>
        <dbReference type="SAM" id="Phobius"/>
    </source>
</evidence>
<dbReference type="PANTHER" id="PTHR43738">
    <property type="entry name" value="ABC TRANSPORTER, MEMBRANE PROTEIN"/>
    <property type="match status" value="1"/>
</dbReference>
<sequence length="401" mass="43104">MRFPRFLAVRNCRKRSSRSFALGLVAGVLSLVLFGGSLMIISLQNGLAQFKERLGADVIVLPREAQQQGRLEGVLVQGIPANFYMEDSCLAVLRRMPGVERATPQFFLASANSECCSVPVQIIGFDPATDFTIQPWIHESFSGSVGQGDILVGSGISVHHDRMIKFYNIPCRVVGRLNPTGTGMDTAVYTDMDTIRTMMKNATDLNFDYFKDVPAERAISAVLLKTAEGFSPEAMAEAINQEYPQLTAKPAHGMISSVGQGLGAITGTIGVLLFMVWLLSAIILVVAFRMVVNERRREFAILLVAGATRGMLVRIVLLESLLVCAIGAAIGIFAGSAVILPFAGMIKTSLARPYLLPDAVSILLLAAGAFFVTVVSGALSAAWTVRLVADSDVGMILREDG</sequence>
<keyword evidence="14" id="KW-1185">Reference proteome</keyword>
<keyword evidence="8 10" id="KW-0472">Membrane</keyword>
<evidence type="ECO:0000256" key="6">
    <source>
        <dbReference type="ARBA" id="ARBA00022692"/>
    </source>
</evidence>
<reference evidence="13 14" key="1">
    <citation type="submission" date="2023-04" db="EMBL/GenBank/DDBJ databases">
        <title>Genome Sequence of Selenomonas sputigena ATCC 33150.</title>
        <authorList>
            <person name="Miller D.P."/>
            <person name="Anvari S."/>
            <person name="Polson S.W."/>
            <person name="Macdonald M."/>
            <person name="Mcdowell J.V."/>
        </authorList>
    </citation>
    <scope>NUCLEOTIDE SEQUENCE [LARGE SCALE GENOMIC DNA]</scope>
    <source>
        <strain evidence="13 14">ATCC 33150</strain>
    </source>
</reference>
<comment type="similarity">
    <text evidence="2">Belongs to the ABC-4 integral membrane protein family. HrtB subfamily.</text>
</comment>
<gene>
    <name evidence="13" type="ORF">QCO44_08335</name>
</gene>
<organism evidence="13 14">
    <name type="scientific">Selenomonas sputigena</name>
    <dbReference type="NCBI Taxonomy" id="69823"/>
    <lineage>
        <taxon>Bacteria</taxon>
        <taxon>Bacillati</taxon>
        <taxon>Bacillota</taxon>
        <taxon>Negativicutes</taxon>
        <taxon>Selenomonadales</taxon>
        <taxon>Selenomonadaceae</taxon>
        <taxon>Selenomonas</taxon>
    </lineage>
</organism>
<evidence type="ECO:0000259" key="11">
    <source>
        <dbReference type="Pfam" id="PF02687"/>
    </source>
</evidence>
<comment type="function">
    <text evidence="9">Part of the ABC transporter complex hrt involved in hemin import. Responsible for the translocation of the substrate across the membrane.</text>
</comment>
<evidence type="ECO:0000256" key="8">
    <source>
        <dbReference type="ARBA" id="ARBA00023136"/>
    </source>
</evidence>
<evidence type="ECO:0000256" key="3">
    <source>
        <dbReference type="ARBA" id="ARBA00011131"/>
    </source>
</evidence>
<evidence type="ECO:0000313" key="14">
    <source>
        <dbReference type="Proteomes" id="UP001559623"/>
    </source>
</evidence>
<dbReference type="Pfam" id="PF12704">
    <property type="entry name" value="MacB_PCD"/>
    <property type="match status" value="1"/>
</dbReference>
<dbReference type="Proteomes" id="UP001559623">
    <property type="component" value="Unassembled WGS sequence"/>
</dbReference>
<name>A0ABV3X756_9FIRM</name>
<evidence type="ECO:0000256" key="2">
    <source>
        <dbReference type="ARBA" id="ARBA00008697"/>
    </source>
</evidence>
<feature type="domain" description="ABC3 transporter permease C-terminal" evidence="11">
    <location>
        <begin position="271"/>
        <end position="381"/>
    </location>
</feature>
<evidence type="ECO:0000256" key="5">
    <source>
        <dbReference type="ARBA" id="ARBA00022475"/>
    </source>
</evidence>
<keyword evidence="6 10" id="KW-0812">Transmembrane</keyword>
<evidence type="ECO:0000256" key="1">
    <source>
        <dbReference type="ARBA" id="ARBA00004651"/>
    </source>
</evidence>
<dbReference type="PANTHER" id="PTHR43738:SF2">
    <property type="entry name" value="ABC TRANSPORTER PERMEASE"/>
    <property type="match status" value="1"/>
</dbReference>
<evidence type="ECO:0000256" key="7">
    <source>
        <dbReference type="ARBA" id="ARBA00022989"/>
    </source>
</evidence>
<feature type="transmembrane region" description="Helical" evidence="10">
    <location>
        <begin position="20"/>
        <end position="43"/>
    </location>
</feature>
<feature type="transmembrane region" description="Helical" evidence="10">
    <location>
        <begin position="323"/>
        <end position="343"/>
    </location>
</feature>
<comment type="subunit">
    <text evidence="3">The complex is composed of two ATP-binding proteins (HrtA), two transmembrane proteins (HrtB) and a solute-binding protein.</text>
</comment>
<comment type="subcellular location">
    <subcellularLocation>
        <location evidence="1">Cell membrane</location>
        <topology evidence="1">Multi-pass membrane protein</topology>
    </subcellularLocation>
</comment>
<dbReference type="Pfam" id="PF02687">
    <property type="entry name" value="FtsX"/>
    <property type="match status" value="1"/>
</dbReference>
<protein>
    <recommendedName>
        <fullName evidence="4">Putative hemin transport system permease protein HrtB</fullName>
    </recommendedName>
</protein>
<proteinExistence type="inferred from homology"/>
<accession>A0ABV3X756</accession>
<keyword evidence="5" id="KW-1003">Cell membrane</keyword>
<evidence type="ECO:0000313" key="13">
    <source>
        <dbReference type="EMBL" id="MEX5285640.1"/>
    </source>
</evidence>
<feature type="transmembrane region" description="Helical" evidence="10">
    <location>
        <begin position="262"/>
        <end position="287"/>
    </location>
</feature>
<evidence type="ECO:0000256" key="4">
    <source>
        <dbReference type="ARBA" id="ARBA00016962"/>
    </source>
</evidence>
<dbReference type="RefSeq" id="WP_368847368.1">
    <property type="nucleotide sequence ID" value="NZ_CP194411.1"/>
</dbReference>
<dbReference type="EMBL" id="JARVLH010000005">
    <property type="protein sequence ID" value="MEX5285640.1"/>
    <property type="molecule type" value="Genomic_DNA"/>
</dbReference>
<feature type="transmembrane region" description="Helical" evidence="10">
    <location>
        <begin position="299"/>
        <end position="317"/>
    </location>
</feature>